<feature type="chain" id="PRO_5045211389" evidence="2">
    <location>
        <begin position="27"/>
        <end position="279"/>
    </location>
</feature>
<dbReference type="RefSeq" id="WP_211854847.1">
    <property type="nucleotide sequence ID" value="NZ_JAAGBB010000029.1"/>
</dbReference>
<keyword evidence="1 2" id="KW-0732">Signal</keyword>
<dbReference type="PANTHER" id="PTHR35936:SF17">
    <property type="entry name" value="ARGININE-BINDING EXTRACELLULAR PROTEIN ARTP"/>
    <property type="match status" value="1"/>
</dbReference>
<comment type="caution">
    <text evidence="4">The sequence shown here is derived from an EMBL/GenBank/DDBJ whole genome shotgun (WGS) entry which is preliminary data.</text>
</comment>
<organism evidence="4 5">
    <name type="scientific">Plastoroseomonas hellenica</name>
    <dbReference type="NCBI Taxonomy" id="2687306"/>
    <lineage>
        <taxon>Bacteria</taxon>
        <taxon>Pseudomonadati</taxon>
        <taxon>Pseudomonadota</taxon>
        <taxon>Alphaproteobacteria</taxon>
        <taxon>Acetobacterales</taxon>
        <taxon>Acetobacteraceae</taxon>
        <taxon>Plastoroseomonas</taxon>
    </lineage>
</organism>
<name>A0ABS5F3D7_9PROT</name>
<dbReference type="PANTHER" id="PTHR35936">
    <property type="entry name" value="MEMBRANE-BOUND LYTIC MUREIN TRANSGLYCOSYLASE F"/>
    <property type="match status" value="1"/>
</dbReference>
<dbReference type="SUPFAM" id="SSF53850">
    <property type="entry name" value="Periplasmic binding protein-like II"/>
    <property type="match status" value="1"/>
</dbReference>
<keyword evidence="5" id="KW-1185">Reference proteome</keyword>
<evidence type="ECO:0000256" key="2">
    <source>
        <dbReference type="SAM" id="SignalP"/>
    </source>
</evidence>
<dbReference type="SMART" id="SM00062">
    <property type="entry name" value="PBPb"/>
    <property type="match status" value="1"/>
</dbReference>
<sequence>MLGKRQLLLAGAAGLLAAPAIRPAAAQDGSTWSQIRARGALRIGVTAAEPWFYKDPATEVWRGAAVAYGEKLAETLGVRMVPIETTWGNSVAAIQANQIDIMFVLDPTEQRRQAIDFPDSPFLYYALGAMTRGDTHATEWAELDRPGLRIGLVLGTTIDRFASEKLTRSTIERFASNDETVAAFAARRIDVVLQFHPALIAQRARLRMGTITLPRPVNAVPTSAGIRREPDTQWKDWLSARFRDYYENGTTQSLFETYLRSRNIDPATTPGITREAWGL</sequence>
<proteinExistence type="predicted"/>
<evidence type="ECO:0000256" key="1">
    <source>
        <dbReference type="ARBA" id="ARBA00022729"/>
    </source>
</evidence>
<protein>
    <submittedName>
        <fullName evidence="4">Transporter substrate-binding domain-containing protein</fullName>
    </submittedName>
</protein>
<feature type="domain" description="Solute-binding protein family 3/N-terminal" evidence="3">
    <location>
        <begin position="40"/>
        <end position="262"/>
    </location>
</feature>
<dbReference type="Pfam" id="PF00497">
    <property type="entry name" value="SBP_bac_3"/>
    <property type="match status" value="1"/>
</dbReference>
<evidence type="ECO:0000259" key="3">
    <source>
        <dbReference type="SMART" id="SM00062"/>
    </source>
</evidence>
<dbReference type="InterPro" id="IPR001638">
    <property type="entry name" value="Solute-binding_3/MltF_N"/>
</dbReference>
<accession>A0ABS5F3D7</accession>
<reference evidence="5" key="1">
    <citation type="journal article" date="2021" name="Syst. Appl. Microbiol.">
        <title>Roseomonas hellenica sp. nov., isolated from roots of wild-growing Alkanna tinctoria.</title>
        <authorList>
            <person name="Rat A."/>
            <person name="Naranjo H.D."/>
            <person name="Lebbe L."/>
            <person name="Cnockaert M."/>
            <person name="Krigas N."/>
            <person name="Grigoriadou K."/>
            <person name="Maloupa E."/>
            <person name="Willems A."/>
        </authorList>
    </citation>
    <scope>NUCLEOTIDE SEQUENCE [LARGE SCALE GENOMIC DNA]</scope>
    <source>
        <strain evidence="5">LMG 31523</strain>
    </source>
</reference>
<dbReference type="Gene3D" id="3.40.190.10">
    <property type="entry name" value="Periplasmic binding protein-like II"/>
    <property type="match status" value="2"/>
</dbReference>
<evidence type="ECO:0000313" key="4">
    <source>
        <dbReference type="EMBL" id="MBR0667067.1"/>
    </source>
</evidence>
<dbReference type="Proteomes" id="UP001196870">
    <property type="component" value="Unassembled WGS sequence"/>
</dbReference>
<feature type="signal peptide" evidence="2">
    <location>
        <begin position="1"/>
        <end position="26"/>
    </location>
</feature>
<dbReference type="EMBL" id="JAAGBB010000029">
    <property type="protein sequence ID" value="MBR0667067.1"/>
    <property type="molecule type" value="Genomic_DNA"/>
</dbReference>
<evidence type="ECO:0000313" key="5">
    <source>
        <dbReference type="Proteomes" id="UP001196870"/>
    </source>
</evidence>
<gene>
    <name evidence="4" type="ORF">GXW71_22085</name>
</gene>